<reference evidence="3" key="1">
    <citation type="journal article" date="2019" name="Microbiol. Immunol.">
        <title>Molecular and phenotypic characterization of Leptospira johnsonii sp. nov., Leptospira ellinghausenii sp. nov. and Leptospira ryugenii sp. nov. isolated from soil and water in Japan.</title>
        <authorList>
            <person name="Masuzawa T."/>
            <person name="Saito M."/>
            <person name="Nakao R."/>
            <person name="Nikaido Y."/>
            <person name="Matsumoto M."/>
            <person name="Ogawa M."/>
            <person name="Yokoyama M."/>
            <person name="Hidaka Y."/>
            <person name="Tomita J."/>
            <person name="Sakakibara K."/>
            <person name="Suzuki K."/>
            <person name="Yasuda S."/>
            <person name="Sato H."/>
            <person name="Yamaguchi M."/>
            <person name="Yoshida S.I."/>
            <person name="Koizumi N."/>
            <person name="Kawamura Y."/>
        </authorList>
    </citation>
    <scope>NUCLEOTIDE SEQUENCE [LARGE SCALE GENOMIC DNA]</scope>
    <source>
        <strain evidence="3">E18</strain>
    </source>
</reference>
<dbReference type="Proteomes" id="UP000245206">
    <property type="component" value="Unassembled WGS sequence"/>
</dbReference>
<gene>
    <name evidence="2" type="ORF">LPTSP2_38160</name>
</gene>
<evidence type="ECO:0000313" key="3">
    <source>
        <dbReference type="Proteomes" id="UP000245206"/>
    </source>
</evidence>
<accession>A0A2P2DIM0</accession>
<comment type="caution">
    <text evidence="2">The sequence shown here is derived from an EMBL/GenBank/DDBJ whole genome shotgun (WGS) entry which is preliminary data.</text>
</comment>
<keyword evidence="3" id="KW-1185">Reference proteome</keyword>
<feature type="transmembrane region" description="Helical" evidence="1">
    <location>
        <begin position="16"/>
        <end position="35"/>
    </location>
</feature>
<dbReference type="RefSeq" id="WP_108961485.1">
    <property type="nucleotide sequence ID" value="NZ_BFAZ01000013.1"/>
</dbReference>
<evidence type="ECO:0000256" key="1">
    <source>
        <dbReference type="SAM" id="Phobius"/>
    </source>
</evidence>
<keyword evidence="1" id="KW-1133">Transmembrane helix</keyword>
<dbReference type="AlphaFoldDB" id="A0A2P2DIM0"/>
<protein>
    <submittedName>
        <fullName evidence="2">Uncharacterized protein</fullName>
    </submittedName>
</protein>
<keyword evidence="1" id="KW-0812">Transmembrane</keyword>
<dbReference type="EMBL" id="BFAZ01000013">
    <property type="protein sequence ID" value="GBF44513.1"/>
    <property type="molecule type" value="Genomic_DNA"/>
</dbReference>
<keyword evidence="1" id="KW-0472">Membrane</keyword>
<organism evidence="2 3">
    <name type="scientific">Leptospira ellinghausenii</name>
    <dbReference type="NCBI Taxonomy" id="1917822"/>
    <lineage>
        <taxon>Bacteria</taxon>
        <taxon>Pseudomonadati</taxon>
        <taxon>Spirochaetota</taxon>
        <taxon>Spirochaetia</taxon>
        <taxon>Leptospirales</taxon>
        <taxon>Leptospiraceae</taxon>
        <taxon>Leptospira</taxon>
    </lineage>
</organism>
<proteinExistence type="predicted"/>
<sequence>MVEFLTAFLGTWKNQIIGILIVILLVLSFFTYRAFNKKIGEYQNEIIPIEQTNTPGPNLFDDICLYISSKPCP</sequence>
<name>A0A2P2DIM0_9LEPT</name>
<evidence type="ECO:0000313" key="2">
    <source>
        <dbReference type="EMBL" id="GBF44513.1"/>
    </source>
</evidence>
<dbReference type="OrthoDB" id="345941at2"/>